<feature type="transmembrane region" description="Helical" evidence="8">
    <location>
        <begin position="119"/>
        <end position="138"/>
    </location>
</feature>
<feature type="transmembrane region" description="Helical" evidence="8">
    <location>
        <begin position="278"/>
        <end position="297"/>
    </location>
</feature>
<feature type="transmembrane region" description="Helical" evidence="8">
    <location>
        <begin position="7"/>
        <end position="26"/>
    </location>
</feature>
<evidence type="ECO:0000256" key="1">
    <source>
        <dbReference type="ARBA" id="ARBA00004429"/>
    </source>
</evidence>
<dbReference type="GO" id="GO:0003333">
    <property type="term" value="P:amino acid transmembrane transport"/>
    <property type="evidence" value="ECO:0007669"/>
    <property type="project" value="InterPro"/>
</dbReference>
<feature type="transmembrane region" description="Helical" evidence="8">
    <location>
        <begin position="352"/>
        <end position="369"/>
    </location>
</feature>
<reference evidence="9 10" key="1">
    <citation type="submission" date="2015-11" db="EMBL/GenBank/DDBJ databases">
        <title>Evidence for parallel genomic evolution in an endosymbiosis of termite gut flagellates.</title>
        <authorList>
            <person name="Zheng H."/>
        </authorList>
    </citation>
    <scope>NUCLEOTIDE SEQUENCE [LARGE SCALE GENOMIC DNA]</scope>
    <source>
        <strain evidence="9 10">CET450</strain>
    </source>
</reference>
<gene>
    <name evidence="9" type="ORF">ATZ36_11610</name>
</gene>
<dbReference type="Proteomes" id="UP000095237">
    <property type="component" value="Unassembled WGS sequence"/>
</dbReference>
<protein>
    <recommendedName>
        <fullName evidence="11">Serine transporter</fullName>
    </recommendedName>
</protein>
<evidence type="ECO:0000256" key="8">
    <source>
        <dbReference type="SAM" id="Phobius"/>
    </source>
</evidence>
<keyword evidence="6 8" id="KW-1133">Transmembrane helix</keyword>
<dbReference type="EMBL" id="LNVX01000857">
    <property type="protein sequence ID" value="OEG69091.1"/>
    <property type="molecule type" value="Genomic_DNA"/>
</dbReference>
<feature type="transmembrane region" description="Helical" evidence="8">
    <location>
        <begin position="32"/>
        <end position="49"/>
    </location>
</feature>
<dbReference type="GO" id="GO:0005886">
    <property type="term" value="C:plasma membrane"/>
    <property type="evidence" value="ECO:0007669"/>
    <property type="project" value="UniProtKB-SubCell"/>
</dbReference>
<feature type="transmembrane region" description="Helical" evidence="8">
    <location>
        <begin position="189"/>
        <end position="211"/>
    </location>
</feature>
<dbReference type="AlphaFoldDB" id="A0A1E5IF69"/>
<sequence length="410" mass="45771">MNNFDRGWILTCFGTAVGAGMLFLPIQAGPGGIWHVILLTLLIFPLTYVSHSGITRIVASCPGTTDIVGAIEHDLGHTVGFTISVLYFLSIVSACIGYSIGLTNIINTFLVNQMHFAEISRPLLTLIILLSMTVVLFGNEKIVVIVTSSLTVPLIILLFFVSVYMIPHWNLSILYKPITIRNFTKHTLLLLPLLVFAMNFSPICSSLAAFYRKQYNRIDEAIKHTDIVVKWTSILLLIFVMFFVISLCFCITPEILFNANKNNTDALTTLSLAYNSPILQYIFPIVSFLAIASSYFGHFEGTREGLNGIIVQIITWKNPARKNTLNLKKMRVISTVVLFAIIWFLAVSNLSILSVLGALSAPIVAIYAYLMPVMMMKRIPRLRIYRSKLAAFVFVMGIFTLVGYYVGKIM</sequence>
<feature type="transmembrane region" description="Helical" evidence="8">
    <location>
        <begin position="150"/>
        <end position="169"/>
    </location>
</feature>
<comment type="caution">
    <text evidence="9">The sequence shown here is derived from an EMBL/GenBank/DDBJ whole genome shotgun (WGS) entry which is preliminary data.</text>
</comment>
<accession>A0A1E5IF69</accession>
<dbReference type="Pfam" id="PF03222">
    <property type="entry name" value="Trp_Tyr_perm"/>
    <property type="match status" value="1"/>
</dbReference>
<keyword evidence="4" id="KW-0997">Cell inner membrane</keyword>
<evidence type="ECO:0008006" key="11">
    <source>
        <dbReference type="Google" id="ProtNLM"/>
    </source>
</evidence>
<evidence type="ECO:0000313" key="9">
    <source>
        <dbReference type="EMBL" id="OEG69091.1"/>
    </source>
</evidence>
<feature type="transmembrane region" description="Helical" evidence="8">
    <location>
        <begin position="389"/>
        <end position="407"/>
    </location>
</feature>
<keyword evidence="10" id="KW-1185">Reference proteome</keyword>
<keyword evidence="2" id="KW-0813">Transport</keyword>
<evidence type="ECO:0000256" key="5">
    <source>
        <dbReference type="ARBA" id="ARBA00022692"/>
    </source>
</evidence>
<evidence type="ECO:0000256" key="6">
    <source>
        <dbReference type="ARBA" id="ARBA00022989"/>
    </source>
</evidence>
<evidence type="ECO:0000313" key="10">
    <source>
        <dbReference type="Proteomes" id="UP000095237"/>
    </source>
</evidence>
<dbReference type="PANTHER" id="PTHR35334">
    <property type="entry name" value="SERINE TRANSPORTER"/>
    <property type="match status" value="1"/>
</dbReference>
<evidence type="ECO:0000256" key="2">
    <source>
        <dbReference type="ARBA" id="ARBA00022448"/>
    </source>
</evidence>
<name>A0A1E5IF69_ENDTX</name>
<organism evidence="9 10">
    <name type="scientific">Endomicrobium trichonymphae</name>
    <dbReference type="NCBI Taxonomy" id="1408204"/>
    <lineage>
        <taxon>Bacteria</taxon>
        <taxon>Pseudomonadati</taxon>
        <taxon>Elusimicrobiota</taxon>
        <taxon>Endomicrobiia</taxon>
        <taxon>Endomicrobiales</taxon>
        <taxon>Endomicrobiaceae</taxon>
        <taxon>Candidatus Endomicrobiellum</taxon>
    </lineage>
</organism>
<evidence type="ECO:0000256" key="3">
    <source>
        <dbReference type="ARBA" id="ARBA00022475"/>
    </source>
</evidence>
<feature type="transmembrane region" description="Helical" evidence="8">
    <location>
        <begin position="232"/>
        <end position="258"/>
    </location>
</feature>
<feature type="transmembrane region" description="Helical" evidence="8">
    <location>
        <begin position="85"/>
        <end position="107"/>
    </location>
</feature>
<comment type="subcellular location">
    <subcellularLocation>
        <location evidence="1">Cell inner membrane</location>
        <topology evidence="1">Multi-pass membrane protein</topology>
    </subcellularLocation>
</comment>
<dbReference type="Gene3D" id="1.20.1740.10">
    <property type="entry name" value="Amino acid/polyamine transporter I"/>
    <property type="match status" value="1"/>
</dbReference>
<dbReference type="PANTHER" id="PTHR35334:SF2">
    <property type="entry name" value="SERINE TRANSPORTER SDAC"/>
    <property type="match status" value="1"/>
</dbReference>
<keyword evidence="5 8" id="KW-0812">Transmembrane</keyword>
<proteinExistence type="predicted"/>
<feature type="transmembrane region" description="Helical" evidence="8">
    <location>
        <begin position="330"/>
        <end position="346"/>
    </location>
</feature>
<keyword evidence="3" id="KW-1003">Cell membrane</keyword>
<keyword evidence="7 8" id="KW-0472">Membrane</keyword>
<evidence type="ECO:0000256" key="4">
    <source>
        <dbReference type="ARBA" id="ARBA00022519"/>
    </source>
</evidence>
<dbReference type="InterPro" id="IPR018227">
    <property type="entry name" value="Amino_acid_transport_2"/>
</dbReference>
<evidence type="ECO:0000256" key="7">
    <source>
        <dbReference type="ARBA" id="ARBA00023136"/>
    </source>
</evidence>